<reference evidence="4 7" key="2">
    <citation type="submission" date="2018-05" db="EMBL/GenBank/DDBJ databases">
        <title>Genomic Encyclopedia of Type Strains, Phase IV (KMG-IV): sequencing the most valuable type-strain genomes for metagenomic binning, comparative biology and taxonomic classification.</title>
        <authorList>
            <person name="Goeker M."/>
        </authorList>
    </citation>
    <scope>NUCLEOTIDE SEQUENCE [LARGE SCALE GENOMIC DNA]</scope>
    <source>
        <strain evidence="4 7">DSM 28816</strain>
    </source>
</reference>
<proteinExistence type="predicted"/>
<dbReference type="GO" id="GO:0003677">
    <property type="term" value="F:DNA binding"/>
    <property type="evidence" value="ECO:0007669"/>
    <property type="project" value="UniProtKB-UniRule"/>
</dbReference>
<dbReference type="RefSeq" id="WP_094377706.1">
    <property type="nucleotide sequence ID" value="NZ_NOKA02000004.1"/>
</dbReference>
<evidence type="ECO:0000313" key="4">
    <source>
        <dbReference type="EMBL" id="PXV89396.1"/>
    </source>
</evidence>
<feature type="domain" description="HTH tetR-type" evidence="3">
    <location>
        <begin position="12"/>
        <end position="72"/>
    </location>
</feature>
<dbReference type="PANTHER" id="PTHR43479">
    <property type="entry name" value="ACREF/ENVCD OPERON REPRESSOR-RELATED"/>
    <property type="match status" value="1"/>
</dbReference>
<keyword evidence="1 2" id="KW-0238">DNA-binding</keyword>
<keyword evidence="6" id="KW-1185">Reference proteome</keyword>
<dbReference type="InterPro" id="IPR001647">
    <property type="entry name" value="HTH_TetR"/>
</dbReference>
<dbReference type="InterPro" id="IPR009057">
    <property type="entry name" value="Homeodomain-like_sf"/>
</dbReference>
<dbReference type="Proteomes" id="UP000216411">
    <property type="component" value="Unassembled WGS sequence"/>
</dbReference>
<accession>A0A255NJU0</accession>
<reference evidence="5" key="3">
    <citation type="submission" date="2018-07" db="EMBL/GenBank/DDBJ databases">
        <authorList>
            <person name="Quirk P.G."/>
            <person name="Krulwich T.A."/>
        </authorList>
    </citation>
    <scope>NUCLEOTIDE SEQUENCE</scope>
    <source>
        <strain evidence="5">CCRI-19302</strain>
    </source>
</reference>
<evidence type="ECO:0000256" key="2">
    <source>
        <dbReference type="PROSITE-ProRule" id="PRU00335"/>
    </source>
</evidence>
<sequence>MPIRVFDEEEKNIIRKKMLDEGMELIKKYGLTHTSVVKITNAAGIGKSTFYNFFTSKEVFVVELIQYERRRMMDYFHQILHGRERITVSEAKDFLQKIIFHQDSIYQYLTEQDMEMLYPVMEEQGLIQSDLQSGTPEFLFEHFEGINPKADTKVFTNFLRIMALAVSQKDALHADVLDENLEMMFETMFAYIFINQ</sequence>
<evidence type="ECO:0000256" key="1">
    <source>
        <dbReference type="ARBA" id="ARBA00023125"/>
    </source>
</evidence>
<dbReference type="PROSITE" id="PS50977">
    <property type="entry name" value="HTH_TETR_2"/>
    <property type="match status" value="1"/>
</dbReference>
<dbReference type="EMBL" id="NOKA02000004">
    <property type="protein sequence ID" value="RDY32411.1"/>
    <property type="molecule type" value="Genomic_DNA"/>
</dbReference>
<feature type="DNA-binding region" description="H-T-H motif" evidence="2">
    <location>
        <begin position="35"/>
        <end position="54"/>
    </location>
</feature>
<protein>
    <submittedName>
        <fullName evidence="4">TetR family transcriptional regulator</fullName>
    </submittedName>
    <submittedName>
        <fullName evidence="5">TetR/AcrR family transcriptional regulator</fullName>
    </submittedName>
</protein>
<dbReference type="SUPFAM" id="SSF46689">
    <property type="entry name" value="Homeodomain-like"/>
    <property type="match status" value="1"/>
</dbReference>
<dbReference type="Gene3D" id="1.10.357.10">
    <property type="entry name" value="Tetracycline Repressor, domain 2"/>
    <property type="match status" value="1"/>
</dbReference>
<dbReference type="InterPro" id="IPR050624">
    <property type="entry name" value="HTH-type_Tx_Regulator"/>
</dbReference>
<evidence type="ECO:0000313" key="7">
    <source>
        <dbReference type="Proteomes" id="UP000247523"/>
    </source>
</evidence>
<dbReference type="OrthoDB" id="9812484at2"/>
<comment type="caution">
    <text evidence="4">The sequence shown here is derived from an EMBL/GenBank/DDBJ whole genome shotgun (WGS) entry which is preliminary data.</text>
</comment>
<evidence type="ECO:0000259" key="3">
    <source>
        <dbReference type="PROSITE" id="PS50977"/>
    </source>
</evidence>
<reference evidence="5 6" key="1">
    <citation type="journal article" date="2017" name="Genome Announc.">
        <title>Draft Genome Sequence of a Sporulating and Motile Strain of Lachnotalea glycerini Isolated from Water in Quebec City, Canada.</title>
        <authorList>
            <person name="Maheux A.F."/>
            <person name="Boudreau D.K."/>
            <person name="Berube E."/>
            <person name="Boissinot M."/>
            <person name="Raymond F."/>
            <person name="Brodeur S."/>
            <person name="Corbeil J."/>
            <person name="Isabel S."/>
            <person name="Omar R.F."/>
            <person name="Bergeron M.G."/>
        </authorList>
    </citation>
    <scope>NUCLEOTIDE SEQUENCE [LARGE SCALE GENOMIC DNA]</scope>
    <source>
        <strain evidence="5 6">CCRI-19302</strain>
    </source>
</reference>
<evidence type="ECO:0000313" key="6">
    <source>
        <dbReference type="Proteomes" id="UP000216411"/>
    </source>
</evidence>
<dbReference type="Proteomes" id="UP000247523">
    <property type="component" value="Unassembled WGS sequence"/>
</dbReference>
<dbReference type="AlphaFoldDB" id="A0A255NJU0"/>
<name>A0A255NJU0_9FIRM</name>
<dbReference type="PANTHER" id="PTHR43479:SF11">
    <property type="entry name" value="ACREF_ENVCD OPERON REPRESSOR-RELATED"/>
    <property type="match status" value="1"/>
</dbReference>
<dbReference type="EMBL" id="QICS01000006">
    <property type="protein sequence ID" value="PXV89396.1"/>
    <property type="molecule type" value="Genomic_DNA"/>
</dbReference>
<dbReference type="Pfam" id="PF00440">
    <property type="entry name" value="TetR_N"/>
    <property type="match status" value="1"/>
</dbReference>
<organism evidence="4 7">
    <name type="scientific">Lachnotalea glycerini</name>
    <dbReference type="NCBI Taxonomy" id="1763509"/>
    <lineage>
        <taxon>Bacteria</taxon>
        <taxon>Bacillati</taxon>
        <taxon>Bacillota</taxon>
        <taxon>Clostridia</taxon>
        <taxon>Lachnospirales</taxon>
        <taxon>Lachnospiraceae</taxon>
        <taxon>Lachnotalea</taxon>
    </lineage>
</organism>
<evidence type="ECO:0000313" key="5">
    <source>
        <dbReference type="EMBL" id="RDY32411.1"/>
    </source>
</evidence>
<gene>
    <name evidence="4" type="ORF">C8E03_10644</name>
    <name evidence="5" type="ORF">CG710_005380</name>
</gene>